<gene>
    <name evidence="2" type="ORF">GCM10010991_00030</name>
</gene>
<dbReference type="PANTHER" id="PTHR35807">
    <property type="entry name" value="TRANSCRIPTIONAL REGULATOR REDD-RELATED"/>
    <property type="match status" value="1"/>
</dbReference>
<accession>A0A918DBI5</accession>
<protein>
    <recommendedName>
        <fullName evidence="1">Bacterial transcriptional activator domain-containing protein</fullName>
    </recommendedName>
</protein>
<reference evidence="2 3" key="1">
    <citation type="journal article" date="2014" name="Int. J. Syst. Evol. Microbiol.">
        <title>Complete genome sequence of Corynebacterium casei LMG S-19264T (=DSM 44701T), isolated from a smear-ripened cheese.</title>
        <authorList>
            <consortium name="US DOE Joint Genome Institute (JGI-PGF)"/>
            <person name="Walter F."/>
            <person name="Albersmeier A."/>
            <person name="Kalinowski J."/>
            <person name="Ruckert C."/>
        </authorList>
    </citation>
    <scope>NUCLEOTIDE SEQUENCE [LARGE SCALE GENOMIC DNA]</scope>
    <source>
        <strain evidence="2 3">CGMCC 1.7029</strain>
    </source>
</reference>
<dbReference type="Gene3D" id="1.25.40.10">
    <property type="entry name" value="Tetratricopeptide repeat domain"/>
    <property type="match status" value="1"/>
</dbReference>
<dbReference type="GO" id="GO:0003677">
    <property type="term" value="F:DNA binding"/>
    <property type="evidence" value="ECO:0007669"/>
    <property type="project" value="InterPro"/>
</dbReference>
<sequence>MRVEIQVLGGFSVSVDGVAVAPGLWRRDRAAALVKLLAVTPQHRMHREQVMNLFWPEADSEVAGAALRKAVHYARKALGQNDLISTNGDSLALAPAADLVIDAEDFEAAASAALRQPTPEACGTAADLYRGQLLPDDLYFDWLDAPRTGLAQRHIDLLRAGRLWQRLIAVEPSDEPAQCALMQAALDSGNRADAIRIFNQLRQSLHMELGLGPSAEAVALYEKALAIPTVDPVSQTDRIRASLAWGLLHLHSGDFDKARAVAEETRALAMAAGLAREVGEASALMGLCAMMQSRWKEVFQSEFIAWARKTPDKVAQVFDGHLCLAEFCLCNAKGHHEIGLAAQELLSAAEGAGSLAGRGLALMILGEVALFSGQIGEAERLLTEAEALLAKAAASAGRVLALERLAEIALSSGRNWHAKRLIARAEGIAATSWLAPHLEIRLKGLSVRAAGSKEKVLEVISEGDRLLSLHSHGCQPCSMGFRVASASALAEMGELDQVGRRLDEAERISAMWHGGPWVAAVWEARGIQRRAEKNDARAVSAFEEAASRYASLGRPTDEARCRAQIAGASRGG</sequence>
<organism evidence="2 3">
    <name type="scientific">Gemmobacter aquaticus</name>
    <dbReference type="NCBI Taxonomy" id="490185"/>
    <lineage>
        <taxon>Bacteria</taxon>
        <taxon>Pseudomonadati</taxon>
        <taxon>Pseudomonadota</taxon>
        <taxon>Alphaproteobacteria</taxon>
        <taxon>Rhodobacterales</taxon>
        <taxon>Paracoccaceae</taxon>
        <taxon>Gemmobacter</taxon>
    </lineage>
</organism>
<dbReference type="EMBL" id="BMLP01000001">
    <property type="protein sequence ID" value="GGO23084.1"/>
    <property type="molecule type" value="Genomic_DNA"/>
</dbReference>
<evidence type="ECO:0000259" key="1">
    <source>
        <dbReference type="SMART" id="SM01043"/>
    </source>
</evidence>
<dbReference type="SUPFAM" id="SSF48452">
    <property type="entry name" value="TPR-like"/>
    <property type="match status" value="2"/>
</dbReference>
<dbReference type="InterPro" id="IPR005158">
    <property type="entry name" value="BTAD"/>
</dbReference>
<evidence type="ECO:0000313" key="2">
    <source>
        <dbReference type="EMBL" id="GGO23084.1"/>
    </source>
</evidence>
<dbReference type="SUPFAM" id="SSF46894">
    <property type="entry name" value="C-terminal effector domain of the bipartite response regulators"/>
    <property type="match status" value="1"/>
</dbReference>
<dbReference type="SMART" id="SM01043">
    <property type="entry name" value="BTAD"/>
    <property type="match status" value="1"/>
</dbReference>
<dbReference type="GO" id="GO:0006355">
    <property type="term" value="P:regulation of DNA-templated transcription"/>
    <property type="evidence" value="ECO:0007669"/>
    <property type="project" value="InterPro"/>
</dbReference>
<dbReference type="InterPro" id="IPR036388">
    <property type="entry name" value="WH-like_DNA-bd_sf"/>
</dbReference>
<dbReference type="InterPro" id="IPR051677">
    <property type="entry name" value="AfsR-DnrI-RedD_regulator"/>
</dbReference>
<dbReference type="RefSeq" id="WP_146286163.1">
    <property type="nucleotide sequence ID" value="NZ_BMLP01000001.1"/>
</dbReference>
<dbReference type="InterPro" id="IPR011990">
    <property type="entry name" value="TPR-like_helical_dom_sf"/>
</dbReference>
<keyword evidence="3" id="KW-1185">Reference proteome</keyword>
<dbReference type="OrthoDB" id="7888886at2"/>
<dbReference type="Proteomes" id="UP000598196">
    <property type="component" value="Unassembled WGS sequence"/>
</dbReference>
<feature type="domain" description="Bacterial transcriptional activator" evidence="1">
    <location>
        <begin position="101"/>
        <end position="225"/>
    </location>
</feature>
<comment type="caution">
    <text evidence="2">The sequence shown here is derived from an EMBL/GenBank/DDBJ whole genome shotgun (WGS) entry which is preliminary data.</text>
</comment>
<dbReference type="InterPro" id="IPR016032">
    <property type="entry name" value="Sig_transdc_resp-reg_C-effctor"/>
</dbReference>
<dbReference type="PANTHER" id="PTHR35807:SF2">
    <property type="entry name" value="TRANSCRIPTIONAL ACTIVATOR DOMAIN"/>
    <property type="match status" value="1"/>
</dbReference>
<evidence type="ECO:0000313" key="3">
    <source>
        <dbReference type="Proteomes" id="UP000598196"/>
    </source>
</evidence>
<name>A0A918DBI5_9RHOB</name>
<dbReference type="Pfam" id="PF03704">
    <property type="entry name" value="BTAD"/>
    <property type="match status" value="1"/>
</dbReference>
<proteinExistence type="predicted"/>
<dbReference type="Gene3D" id="1.10.10.10">
    <property type="entry name" value="Winged helix-like DNA-binding domain superfamily/Winged helix DNA-binding domain"/>
    <property type="match status" value="1"/>
</dbReference>
<dbReference type="AlphaFoldDB" id="A0A918DBI5"/>